<dbReference type="Proteomes" id="UP001209878">
    <property type="component" value="Unassembled WGS sequence"/>
</dbReference>
<evidence type="ECO:0000313" key="16">
    <source>
        <dbReference type="EMBL" id="KAK2176054.1"/>
    </source>
</evidence>
<evidence type="ECO:0000256" key="3">
    <source>
        <dbReference type="ARBA" id="ARBA00022737"/>
    </source>
</evidence>
<proteinExistence type="inferred from homology"/>
<evidence type="ECO:0000259" key="15">
    <source>
        <dbReference type="PROSITE" id="PS50157"/>
    </source>
</evidence>
<feature type="domain" description="C2H2-type" evidence="15">
    <location>
        <begin position="327"/>
        <end position="356"/>
    </location>
</feature>
<keyword evidence="7" id="KW-0238">DNA-binding</keyword>
<keyword evidence="8" id="KW-0804">Transcription</keyword>
<dbReference type="FunFam" id="3.30.160.60:FF:000026">
    <property type="entry name" value="Transcription factor Sp3"/>
    <property type="match status" value="1"/>
</dbReference>
<dbReference type="PROSITE" id="PS50157">
    <property type="entry name" value="ZINC_FINGER_C2H2_2"/>
    <property type="match status" value="3"/>
</dbReference>
<name>A0AAD9KRI5_RIDPI</name>
<dbReference type="GO" id="GO:0008270">
    <property type="term" value="F:zinc ion binding"/>
    <property type="evidence" value="ECO:0007669"/>
    <property type="project" value="UniProtKB-KW"/>
</dbReference>
<feature type="signal peptide" evidence="14">
    <location>
        <begin position="1"/>
        <end position="19"/>
    </location>
</feature>
<evidence type="ECO:0000256" key="9">
    <source>
        <dbReference type="ARBA" id="ARBA00023242"/>
    </source>
</evidence>
<keyword evidence="3" id="KW-0677">Repeat</keyword>
<evidence type="ECO:0000256" key="2">
    <source>
        <dbReference type="ARBA" id="ARBA00022723"/>
    </source>
</evidence>
<feature type="domain" description="C2H2-type" evidence="15">
    <location>
        <begin position="387"/>
        <end position="414"/>
    </location>
</feature>
<feature type="compositionally biased region" description="Polar residues" evidence="13">
    <location>
        <begin position="416"/>
        <end position="425"/>
    </location>
</feature>
<evidence type="ECO:0000256" key="8">
    <source>
        <dbReference type="ARBA" id="ARBA00023163"/>
    </source>
</evidence>
<keyword evidence="5" id="KW-0862">Zinc</keyword>
<dbReference type="FunFam" id="3.30.160.60:FF:000014">
    <property type="entry name" value="Transcription factor Sp3"/>
    <property type="match status" value="1"/>
</dbReference>
<dbReference type="InterPro" id="IPR036236">
    <property type="entry name" value="Znf_C2H2_sf"/>
</dbReference>
<evidence type="ECO:0000256" key="4">
    <source>
        <dbReference type="ARBA" id="ARBA00022771"/>
    </source>
</evidence>
<dbReference type="EMBL" id="JAODUO010000689">
    <property type="protein sequence ID" value="KAK2176054.1"/>
    <property type="molecule type" value="Genomic_DNA"/>
</dbReference>
<evidence type="ECO:0000256" key="6">
    <source>
        <dbReference type="ARBA" id="ARBA00023015"/>
    </source>
</evidence>
<evidence type="ECO:0000256" key="11">
    <source>
        <dbReference type="ARBA" id="ARBA00038409"/>
    </source>
</evidence>
<keyword evidence="9" id="KW-0539">Nucleus</keyword>
<keyword evidence="14" id="KW-0732">Signal</keyword>
<gene>
    <name evidence="16" type="ORF">NP493_690g02024</name>
</gene>
<dbReference type="Gene3D" id="3.30.160.60">
    <property type="entry name" value="Classic Zinc Finger"/>
    <property type="match status" value="3"/>
</dbReference>
<organism evidence="16 17">
    <name type="scientific">Ridgeia piscesae</name>
    <name type="common">Tubeworm</name>
    <dbReference type="NCBI Taxonomy" id="27915"/>
    <lineage>
        <taxon>Eukaryota</taxon>
        <taxon>Metazoa</taxon>
        <taxon>Spiralia</taxon>
        <taxon>Lophotrochozoa</taxon>
        <taxon>Annelida</taxon>
        <taxon>Polychaeta</taxon>
        <taxon>Sedentaria</taxon>
        <taxon>Canalipalpata</taxon>
        <taxon>Sabellida</taxon>
        <taxon>Siboglinidae</taxon>
        <taxon>Ridgeia</taxon>
    </lineage>
</organism>
<keyword evidence="2" id="KW-0479">Metal-binding</keyword>
<keyword evidence="6" id="KW-0805">Transcription regulation</keyword>
<sequence>MHAIVRSLLRLAGLGSIEADRGVKQTPPDRVLGMRQEHAHYGSTPLYMPGGECRKISGRTPPSAVDINPAKGFMPWRKPADVVTGRSLHFSPHGGATYRGSDVTMSCQRASCSAPCPGGVLPACNAPSAPTADHCGKLTTDVVFNNSFTPASSAYSRVSGVGAGGGGGGFYDTWAAAPVNHQTTVSIKSELTTNISAGAAWWDMHNANAAAHANWIPEITSPLTYPNGDYALSKLCGGNASAFAAPTQQHFISDGYKSMLHGSVAAAGFGANMAAGGGFLAHPGLGAALTHPRSQRRYTGRSTCDCPNCQEADRLEPTGGVRKRNVHTCHISGCGKVYNKTSHLKAHLRWHTGERPFVCNWLFCGKRFTRSDELQRHIRTHTGEKRFACHICSKRFMRSDHLSKHVKTHKNKKTDAVSQSDSDSQGEPLMKQSP</sequence>
<dbReference type="PANTHER" id="PTHR23235">
    <property type="entry name" value="KRUEPPEL-LIKE TRANSCRIPTION FACTOR"/>
    <property type="match status" value="1"/>
</dbReference>
<dbReference type="SUPFAM" id="SSF57667">
    <property type="entry name" value="beta-beta-alpha zinc fingers"/>
    <property type="match status" value="2"/>
</dbReference>
<dbReference type="GO" id="GO:0005634">
    <property type="term" value="C:nucleus"/>
    <property type="evidence" value="ECO:0007669"/>
    <property type="project" value="UniProtKB-SubCell"/>
</dbReference>
<evidence type="ECO:0000256" key="7">
    <source>
        <dbReference type="ARBA" id="ARBA00023125"/>
    </source>
</evidence>
<keyword evidence="17" id="KW-1185">Reference proteome</keyword>
<dbReference type="Pfam" id="PF00096">
    <property type="entry name" value="zf-C2H2"/>
    <property type="match status" value="3"/>
</dbReference>
<dbReference type="InterPro" id="IPR013087">
    <property type="entry name" value="Znf_C2H2_type"/>
</dbReference>
<feature type="domain" description="C2H2-type" evidence="15">
    <location>
        <begin position="357"/>
        <end position="386"/>
    </location>
</feature>
<keyword evidence="4 12" id="KW-0863">Zinc-finger</keyword>
<accession>A0AAD9KRI5</accession>
<dbReference type="PANTHER" id="PTHR23235:SF170">
    <property type="entry name" value="FI01014P-RELATED"/>
    <property type="match status" value="1"/>
</dbReference>
<protein>
    <recommendedName>
        <fullName evidence="15">C2H2-type domain-containing protein</fullName>
    </recommendedName>
</protein>
<dbReference type="GO" id="GO:0000978">
    <property type="term" value="F:RNA polymerase II cis-regulatory region sequence-specific DNA binding"/>
    <property type="evidence" value="ECO:0007669"/>
    <property type="project" value="TreeGrafter"/>
</dbReference>
<feature type="chain" id="PRO_5041905299" description="C2H2-type domain-containing protein" evidence="14">
    <location>
        <begin position="20"/>
        <end position="434"/>
    </location>
</feature>
<dbReference type="FunFam" id="3.30.160.60:FF:000077">
    <property type="entry name" value="Sp8 transcription factor"/>
    <property type="match status" value="1"/>
</dbReference>
<reference evidence="16" key="1">
    <citation type="journal article" date="2023" name="Mol. Biol. Evol.">
        <title>Third-Generation Sequencing Reveals the Adaptive Role of the Epigenome in Three Deep-Sea Polychaetes.</title>
        <authorList>
            <person name="Perez M."/>
            <person name="Aroh O."/>
            <person name="Sun Y."/>
            <person name="Lan Y."/>
            <person name="Juniper S.K."/>
            <person name="Young C.R."/>
            <person name="Angers B."/>
            <person name="Qian P.Y."/>
        </authorList>
    </citation>
    <scope>NUCLEOTIDE SEQUENCE</scope>
    <source>
        <strain evidence="16">R07B-5</strain>
    </source>
</reference>
<evidence type="ECO:0000256" key="14">
    <source>
        <dbReference type="SAM" id="SignalP"/>
    </source>
</evidence>
<comment type="similarity">
    <text evidence="11">Belongs to the Sp1 C2H2-type zinc-finger protein family.</text>
</comment>
<evidence type="ECO:0000256" key="10">
    <source>
        <dbReference type="ARBA" id="ARBA00037677"/>
    </source>
</evidence>
<dbReference type="GO" id="GO:0000981">
    <property type="term" value="F:DNA-binding transcription factor activity, RNA polymerase II-specific"/>
    <property type="evidence" value="ECO:0007669"/>
    <property type="project" value="TreeGrafter"/>
</dbReference>
<comment type="subcellular location">
    <subcellularLocation>
        <location evidence="1">Nucleus</location>
    </subcellularLocation>
</comment>
<evidence type="ECO:0000313" key="17">
    <source>
        <dbReference type="Proteomes" id="UP001209878"/>
    </source>
</evidence>
<evidence type="ECO:0000256" key="12">
    <source>
        <dbReference type="PROSITE-ProRule" id="PRU00042"/>
    </source>
</evidence>
<evidence type="ECO:0000256" key="13">
    <source>
        <dbReference type="SAM" id="MobiDB-lite"/>
    </source>
</evidence>
<dbReference type="PROSITE" id="PS00028">
    <property type="entry name" value="ZINC_FINGER_C2H2_1"/>
    <property type="match status" value="3"/>
</dbReference>
<comment type="caution">
    <text evidence="16">The sequence shown here is derived from an EMBL/GenBank/DDBJ whole genome shotgun (WGS) entry which is preliminary data.</text>
</comment>
<comment type="function">
    <text evidence="10">Transcription factor which plays a key role in limb development. Positively regulates FGF8 expression in the apical ectodermal ridge (AER) and contributes to limb outgrowth in embryos.</text>
</comment>
<dbReference type="SMART" id="SM00355">
    <property type="entry name" value="ZnF_C2H2"/>
    <property type="match status" value="3"/>
</dbReference>
<evidence type="ECO:0000256" key="1">
    <source>
        <dbReference type="ARBA" id="ARBA00004123"/>
    </source>
</evidence>
<evidence type="ECO:0000256" key="5">
    <source>
        <dbReference type="ARBA" id="ARBA00022833"/>
    </source>
</evidence>
<dbReference type="AlphaFoldDB" id="A0AAD9KRI5"/>
<feature type="region of interest" description="Disordered" evidence="13">
    <location>
        <begin position="403"/>
        <end position="434"/>
    </location>
</feature>